<dbReference type="Proteomes" id="UP000807504">
    <property type="component" value="Unassembled WGS sequence"/>
</dbReference>
<comment type="caution">
    <text evidence="1">The sequence shown here is derived from an EMBL/GenBank/DDBJ whole genome shotgun (WGS) entry which is preliminary data.</text>
</comment>
<protein>
    <submittedName>
        <fullName evidence="1">Uncharacterized protein</fullName>
    </submittedName>
</protein>
<evidence type="ECO:0000313" key="1">
    <source>
        <dbReference type="EMBL" id="KAF8795797.1"/>
    </source>
</evidence>
<reference evidence="1" key="1">
    <citation type="journal article" date="2020" name="bioRxiv">
        <title>Chromosome-level reference genome of the European wasp spider Argiope bruennichi: a resource for studies on range expansion and evolutionary adaptation.</title>
        <authorList>
            <person name="Sheffer M.M."/>
            <person name="Hoppe A."/>
            <person name="Krehenwinkel H."/>
            <person name="Uhl G."/>
            <person name="Kuss A.W."/>
            <person name="Jensen L."/>
            <person name="Jensen C."/>
            <person name="Gillespie R.G."/>
            <person name="Hoff K.J."/>
            <person name="Prost S."/>
        </authorList>
    </citation>
    <scope>NUCLEOTIDE SEQUENCE</scope>
</reference>
<accession>A0A8T0FXI1</accession>
<evidence type="ECO:0000313" key="2">
    <source>
        <dbReference type="Proteomes" id="UP000807504"/>
    </source>
</evidence>
<reference evidence="1" key="2">
    <citation type="submission" date="2020-06" db="EMBL/GenBank/DDBJ databases">
        <authorList>
            <person name="Sheffer M."/>
        </authorList>
    </citation>
    <scope>NUCLEOTIDE SEQUENCE</scope>
</reference>
<sequence length="272" mass="31428">MSQLDTDSTVYIFQQVWSSPTFLNQHLPKRWIGRTGDVDDVFCSWPPDLTPYDFYLWGYGKDRVDVHVVCTLSDVMVTLHDVTKKPYLMCLALWSAAFALTVEGCLHCKQKPPKVYVLSPSSRIDYQIVVPPWIISNFPQAFDVLEFGYWGMEKFARQIIGSIENFRELQWSDVPKPPHQEIGEMLQTVIEETVQCEEYTPSGRLLWVGNGTLRQPDFYVTVKNNVEKKTTLLTKLHNFVLGDRVEWRIAAMDHPEVTNSSTRAGWTHPYFS</sequence>
<proteinExistence type="predicted"/>
<gene>
    <name evidence="1" type="ORF">HNY73_000256</name>
</gene>
<name>A0A8T0FXI1_ARGBR</name>
<keyword evidence="2" id="KW-1185">Reference proteome</keyword>
<dbReference type="EMBL" id="JABXBU010000001">
    <property type="protein sequence ID" value="KAF8795797.1"/>
    <property type="molecule type" value="Genomic_DNA"/>
</dbReference>
<dbReference type="AlphaFoldDB" id="A0A8T0FXI1"/>
<organism evidence="1 2">
    <name type="scientific">Argiope bruennichi</name>
    <name type="common">Wasp spider</name>
    <name type="synonym">Aranea bruennichi</name>
    <dbReference type="NCBI Taxonomy" id="94029"/>
    <lineage>
        <taxon>Eukaryota</taxon>
        <taxon>Metazoa</taxon>
        <taxon>Ecdysozoa</taxon>
        <taxon>Arthropoda</taxon>
        <taxon>Chelicerata</taxon>
        <taxon>Arachnida</taxon>
        <taxon>Araneae</taxon>
        <taxon>Araneomorphae</taxon>
        <taxon>Entelegynae</taxon>
        <taxon>Araneoidea</taxon>
        <taxon>Araneidae</taxon>
        <taxon>Argiope</taxon>
    </lineage>
</organism>